<dbReference type="PIRSF" id="PIRSF000443">
    <property type="entry name" value="Homoser_Ac_trans"/>
    <property type="match status" value="1"/>
</dbReference>
<keyword evidence="3" id="KW-0378">Hydrolase</keyword>
<gene>
    <name evidence="3" type="ORF">ACFPM3_17805</name>
</gene>
<dbReference type="RefSeq" id="WP_345686923.1">
    <property type="nucleotide sequence ID" value="NZ_BAABIT010000001.1"/>
</dbReference>
<evidence type="ECO:0000256" key="1">
    <source>
        <dbReference type="SAM" id="MobiDB-lite"/>
    </source>
</evidence>
<dbReference type="EMBL" id="JBHSJD010000013">
    <property type="protein sequence ID" value="MFC5023992.1"/>
    <property type="molecule type" value="Genomic_DNA"/>
</dbReference>
<proteinExistence type="predicted"/>
<dbReference type="PANTHER" id="PTHR32268:SF15">
    <property type="entry name" value="HOMOSERINE ACETYLTRANSFERASE FAMILY PROTEIN (AFU_ORTHOLOGUE AFUA_1G15350)"/>
    <property type="match status" value="1"/>
</dbReference>
<dbReference type="GO" id="GO:0016787">
    <property type="term" value="F:hydrolase activity"/>
    <property type="evidence" value="ECO:0007669"/>
    <property type="project" value="UniProtKB-KW"/>
</dbReference>
<sequence length="357" mass="38781">MTHDVYEIEDFVLESGATLRPARLAYRTYGTLNADRSNAVLFPTWFAGTHEANEWLIGPGEALDTDRYFVIVPNLFGNGLSSSPSNTPPPYDRARFPAVSVRDNVAAQHRLVTEVFGIERLALVTGCSMGALQTYQWAVSHPGMVERAAPYCGAARTSPHNSVFIEGVRAALTTDQDWRGGWYDRPPRAGLRAFARVYAGWGFSQAFYRTHTYRELGHASLEDFLAHFWEMNFHHADANDLLAMLDTWQRADVGTTPGCDGDTARALGTIRARLLALPSETDLYFPPADEEWASAFVRDGEVREIPGVWGHLAGGGGDPKAAAFIADALRELLASPPGGATTGVGEADGAPGEGARP</sequence>
<accession>A0ABV9XKB1</accession>
<dbReference type="Pfam" id="PF00561">
    <property type="entry name" value="Abhydrolase_1"/>
    <property type="match status" value="1"/>
</dbReference>
<dbReference type="SUPFAM" id="SSF53474">
    <property type="entry name" value="alpha/beta-Hydrolases"/>
    <property type="match status" value="1"/>
</dbReference>
<name>A0ABV9XKB1_9ACTN</name>
<comment type="caution">
    <text evidence="3">The sequence shown here is derived from an EMBL/GenBank/DDBJ whole genome shotgun (WGS) entry which is preliminary data.</text>
</comment>
<evidence type="ECO:0000313" key="3">
    <source>
        <dbReference type="EMBL" id="MFC5023992.1"/>
    </source>
</evidence>
<dbReference type="Gene3D" id="3.40.50.1820">
    <property type="entry name" value="alpha/beta hydrolase"/>
    <property type="match status" value="1"/>
</dbReference>
<dbReference type="InterPro" id="IPR000073">
    <property type="entry name" value="AB_hydrolase_1"/>
</dbReference>
<reference evidence="4" key="1">
    <citation type="journal article" date="2019" name="Int. J. Syst. Evol. Microbiol.">
        <title>The Global Catalogue of Microorganisms (GCM) 10K type strain sequencing project: providing services to taxonomists for standard genome sequencing and annotation.</title>
        <authorList>
            <consortium name="The Broad Institute Genomics Platform"/>
            <consortium name="The Broad Institute Genome Sequencing Center for Infectious Disease"/>
            <person name="Wu L."/>
            <person name="Ma J."/>
        </authorList>
    </citation>
    <scope>NUCLEOTIDE SEQUENCE [LARGE SCALE GENOMIC DNA]</scope>
    <source>
        <strain evidence="4">CGMCC 4.1648</strain>
    </source>
</reference>
<dbReference type="InterPro" id="IPR029058">
    <property type="entry name" value="AB_hydrolase_fold"/>
</dbReference>
<dbReference type="NCBIfam" id="NF005757">
    <property type="entry name" value="PRK07581.1"/>
    <property type="match status" value="1"/>
</dbReference>
<protein>
    <submittedName>
        <fullName evidence="3">Alpha/beta fold hydrolase</fullName>
    </submittedName>
</protein>
<dbReference type="InterPro" id="IPR008220">
    <property type="entry name" value="HAT_MetX-like"/>
</dbReference>
<dbReference type="Proteomes" id="UP001595829">
    <property type="component" value="Unassembled WGS sequence"/>
</dbReference>
<feature type="domain" description="AB hydrolase-1" evidence="2">
    <location>
        <begin position="55"/>
        <end position="205"/>
    </location>
</feature>
<keyword evidence="4" id="KW-1185">Reference proteome</keyword>
<feature type="region of interest" description="Disordered" evidence="1">
    <location>
        <begin position="335"/>
        <end position="357"/>
    </location>
</feature>
<evidence type="ECO:0000259" key="2">
    <source>
        <dbReference type="Pfam" id="PF00561"/>
    </source>
</evidence>
<evidence type="ECO:0000313" key="4">
    <source>
        <dbReference type="Proteomes" id="UP001595829"/>
    </source>
</evidence>
<organism evidence="3 4">
    <name type="scientific">Streptomyces coeruleoprunus</name>
    <dbReference type="NCBI Taxonomy" id="285563"/>
    <lineage>
        <taxon>Bacteria</taxon>
        <taxon>Bacillati</taxon>
        <taxon>Actinomycetota</taxon>
        <taxon>Actinomycetes</taxon>
        <taxon>Kitasatosporales</taxon>
        <taxon>Streptomycetaceae</taxon>
        <taxon>Streptomyces</taxon>
    </lineage>
</organism>
<dbReference type="PANTHER" id="PTHR32268">
    <property type="entry name" value="HOMOSERINE O-ACETYLTRANSFERASE"/>
    <property type="match status" value="1"/>
</dbReference>